<evidence type="ECO:0000313" key="2">
    <source>
        <dbReference type="EMBL" id="CAR99486.1"/>
    </source>
</evidence>
<dbReference type="EMBL" id="HE601209">
    <property type="protein sequence ID" value="CAR99486.1"/>
    <property type="molecule type" value="Genomic_DNA"/>
</dbReference>
<dbReference type="Proteomes" id="UP000008549">
    <property type="component" value="Unassembled WGS sequence"/>
</dbReference>
<dbReference type="InParanoid" id="B6IHV6"/>
<reference evidence="2 3" key="1">
    <citation type="journal article" date="2003" name="PLoS Biol.">
        <title>The genome sequence of Caenorhabditis briggsae: a platform for comparative genomics.</title>
        <authorList>
            <person name="Stein L.D."/>
            <person name="Bao Z."/>
            <person name="Blasiar D."/>
            <person name="Blumenthal T."/>
            <person name="Brent M.R."/>
            <person name="Chen N."/>
            <person name="Chinwalla A."/>
            <person name="Clarke L."/>
            <person name="Clee C."/>
            <person name="Coghlan A."/>
            <person name="Coulson A."/>
            <person name="D'Eustachio P."/>
            <person name="Fitch D.H."/>
            <person name="Fulton L.A."/>
            <person name="Fulton R.E."/>
            <person name="Griffiths-Jones S."/>
            <person name="Harris T.W."/>
            <person name="Hillier L.W."/>
            <person name="Kamath R."/>
            <person name="Kuwabara P.E."/>
            <person name="Mardis E.R."/>
            <person name="Marra M.A."/>
            <person name="Miner T.L."/>
            <person name="Minx P."/>
            <person name="Mullikin J.C."/>
            <person name="Plumb R.W."/>
            <person name="Rogers J."/>
            <person name="Schein J.E."/>
            <person name="Sohrmann M."/>
            <person name="Spieth J."/>
            <person name="Stajich J.E."/>
            <person name="Wei C."/>
            <person name="Willey D."/>
            <person name="Wilson R.K."/>
            <person name="Durbin R."/>
            <person name="Waterston R.H."/>
        </authorList>
    </citation>
    <scope>NUCLEOTIDE SEQUENCE [LARGE SCALE GENOMIC DNA]</scope>
    <source>
        <strain evidence="2 3">AF16</strain>
    </source>
</reference>
<organism evidence="2 3">
    <name type="scientific">Caenorhabditis briggsae</name>
    <dbReference type="NCBI Taxonomy" id="6238"/>
    <lineage>
        <taxon>Eukaryota</taxon>
        <taxon>Metazoa</taxon>
        <taxon>Ecdysozoa</taxon>
        <taxon>Nematoda</taxon>
        <taxon>Chromadorea</taxon>
        <taxon>Rhabditida</taxon>
        <taxon>Rhabditina</taxon>
        <taxon>Rhabditomorpha</taxon>
        <taxon>Rhabditoidea</taxon>
        <taxon>Rhabditidae</taxon>
        <taxon>Peloderinae</taxon>
        <taxon>Caenorhabditis</taxon>
    </lineage>
</organism>
<sequence length="52" mass="5798">MRILSIDNYQLVFVLLFFYVNTSSDSARQLGTHQSSRAVSGMNKKSNGSVND</sequence>
<dbReference type="KEGG" id="cbr:CBG_26525"/>
<dbReference type="HOGENOM" id="CLU_3089247_0_0_1"/>
<keyword evidence="3" id="KW-1185">Reference proteome</keyword>
<evidence type="ECO:0000313" key="3">
    <source>
        <dbReference type="Proteomes" id="UP000008549"/>
    </source>
</evidence>
<feature type="region of interest" description="Disordered" evidence="1">
    <location>
        <begin position="30"/>
        <end position="52"/>
    </location>
</feature>
<dbReference type="AlphaFoldDB" id="B6IHV6"/>
<dbReference type="GeneID" id="68918003"/>
<evidence type="ECO:0000256" key="1">
    <source>
        <dbReference type="SAM" id="MobiDB-lite"/>
    </source>
</evidence>
<accession>B6IHV6</accession>
<name>B6IHV6_CAEBR</name>
<reference evidence="2 3" key="2">
    <citation type="journal article" date="2011" name="PLoS Genet.">
        <title>Caenorhabditis briggsae recombinant inbred line genotypes reveal inter-strain incompatibility and the evolution of recombination.</title>
        <authorList>
            <person name="Ross J.A."/>
            <person name="Koboldt D.C."/>
            <person name="Staisch J.E."/>
            <person name="Chamberlin H.M."/>
            <person name="Gupta B.P."/>
            <person name="Miller R.D."/>
            <person name="Baird S.E."/>
            <person name="Haag E.S."/>
        </authorList>
    </citation>
    <scope>NUCLEOTIDE SEQUENCE [LARGE SCALE GENOMIC DNA]</scope>
    <source>
        <strain evidence="2 3">AF16</strain>
    </source>
</reference>
<protein>
    <submittedName>
        <fullName evidence="2">Protein CBG26525</fullName>
    </submittedName>
</protein>
<dbReference type="RefSeq" id="XP_045099049.1">
    <property type="nucleotide sequence ID" value="XM_045236344.1"/>
</dbReference>
<gene>
    <name evidence="2" type="ORF">CBG26525</name>
    <name evidence="2" type="ORF">CBG_26525</name>
</gene>
<dbReference type="CTD" id="68918003"/>
<proteinExistence type="predicted"/>